<dbReference type="Pfam" id="PF00149">
    <property type="entry name" value="Metallophos"/>
    <property type="match status" value="1"/>
</dbReference>
<keyword evidence="3" id="KW-1185">Reference proteome</keyword>
<gene>
    <name evidence="2" type="ORF">EHEKIMEA_00130</name>
</gene>
<sequence>MIAILGDLHFGVKNDDPWMENVIRGFFTHFVAECKKQNIRTCVQTGDWFDVRKGISHRTMEFIREDILPMLEKQFDKIYVTVGNHDMHYKNKITPNSPRELLAKYPYFEIIDSPKTVVFDGISFDLIPWMCKENEKEIKSFIDNTVSKYNVGHWELDGFYFYRGMKSAGDNPEFLHKYKKVFCGHFHTQSEGGNIHYVGTPYTITLGDANDPRGFWVFNPADESMTFNKNPLTYHVRLYYDEATWDRKPETFKDRVVKIIVTKSGKKLEKVLDAFEQSCHELVIEYREEIDEAKEDASEEVSVKKLMDVVKERVEGLDISEEQQKLVLGVMRGLHAEALAKDN</sequence>
<dbReference type="Gene3D" id="3.60.21.10">
    <property type="match status" value="1"/>
</dbReference>
<accession>A0AAE9GB33</accession>
<dbReference type="GO" id="GO:0016787">
    <property type="term" value="F:hydrolase activity"/>
    <property type="evidence" value="ECO:0007669"/>
    <property type="project" value="InterPro"/>
</dbReference>
<dbReference type="SUPFAM" id="SSF56300">
    <property type="entry name" value="Metallo-dependent phosphatases"/>
    <property type="match status" value="1"/>
</dbReference>
<dbReference type="EMBL" id="OM638103">
    <property type="protein sequence ID" value="UNY47012.1"/>
    <property type="molecule type" value="Genomic_DNA"/>
</dbReference>
<dbReference type="InterPro" id="IPR004843">
    <property type="entry name" value="Calcineurin-like_PHP"/>
</dbReference>
<organism evidence="2 3">
    <name type="scientific">Cronobacter phage LPCS28</name>
    <dbReference type="NCBI Taxonomy" id="2924885"/>
    <lineage>
        <taxon>Viruses</taxon>
        <taxon>Duplodnaviria</taxon>
        <taxon>Heunggongvirae</taxon>
        <taxon>Uroviricota</taxon>
        <taxon>Caudoviricetes</taxon>
        <taxon>Pantevenvirales</taxon>
        <taxon>Straboviridae</taxon>
        <taxon>Nanhuvirus</taxon>
        <taxon>Nanhuvirus LPCS28</taxon>
    </lineage>
</organism>
<dbReference type="InterPro" id="IPR050535">
    <property type="entry name" value="DNA_Repair-Maintenance_Comp"/>
</dbReference>
<feature type="domain" description="Calcineurin-like phosphoesterase" evidence="1">
    <location>
        <begin position="2"/>
        <end position="188"/>
    </location>
</feature>
<dbReference type="InterPro" id="IPR029052">
    <property type="entry name" value="Metallo-depent_PP-like"/>
</dbReference>
<protein>
    <recommendedName>
        <fullName evidence="1">Calcineurin-like phosphoesterase domain-containing protein</fullName>
    </recommendedName>
</protein>
<evidence type="ECO:0000259" key="1">
    <source>
        <dbReference type="Pfam" id="PF00149"/>
    </source>
</evidence>
<proteinExistence type="predicted"/>
<dbReference type="Proteomes" id="UP000832072">
    <property type="component" value="Segment"/>
</dbReference>
<name>A0AAE9GB33_9CAUD</name>
<evidence type="ECO:0000313" key="2">
    <source>
        <dbReference type="EMBL" id="UNY47012.1"/>
    </source>
</evidence>
<evidence type="ECO:0000313" key="3">
    <source>
        <dbReference type="Proteomes" id="UP000832072"/>
    </source>
</evidence>
<reference evidence="2 3" key="1">
    <citation type="submission" date="2022-02" db="EMBL/GenBank/DDBJ databases">
        <authorList>
            <person name="Tian F."/>
            <person name="Li J."/>
            <person name="Li F."/>
            <person name="Tong Y."/>
        </authorList>
    </citation>
    <scope>NUCLEOTIDE SEQUENCE [LARGE SCALE GENOMIC DNA]</scope>
</reference>
<dbReference type="PANTHER" id="PTHR30337">
    <property type="entry name" value="COMPONENT OF ATP-DEPENDENT DSDNA EXONUCLEASE"/>
    <property type="match status" value="1"/>
</dbReference>